<name>A0A1J5QY55_9ZZZZ</name>
<dbReference type="Pfam" id="PF04471">
    <property type="entry name" value="Mrr_cat"/>
    <property type="match status" value="1"/>
</dbReference>
<proteinExistence type="predicted"/>
<dbReference type="InterPro" id="IPR025745">
    <property type="entry name" value="Mrr-like_N_dom"/>
</dbReference>
<sequence length="311" mass="34656">MPIPTFDKLLRPVLVLASQKPISRRLAHEALTTEFRLSPEEAAQTLASGGLVMRNRTGWAFTFLTKAGLIEKSAPKFYTATQRGLDFLKAHPSAITVKDLEAIPGYNEAWELGSAKRRERQQGKAPDSEPTSEGHATPQELIEREVGILRAELRSRLIESILSQTPEFFERLVLDVLVAMGYGGTREDAAEHVGQSGDEGIDGRINQDTLGLDQILVQAKRYRPDRKIDRKEVQAFVGSLSGQGVTKGVFITTSSFQDSAHEFVARGLNTKVVLVDGEMLIDLMIRHRIGVRVLKTYEIHELDQNYFEDEG</sequence>
<evidence type="ECO:0000259" key="3">
    <source>
        <dbReference type="Pfam" id="PF14338"/>
    </source>
</evidence>
<dbReference type="InterPro" id="IPR007560">
    <property type="entry name" value="Restrct_endonuc_IV_Mrr"/>
</dbReference>
<dbReference type="PANTHER" id="PTHR30015">
    <property type="entry name" value="MRR RESTRICTION SYSTEM PROTEIN"/>
    <property type="match status" value="1"/>
</dbReference>
<dbReference type="Pfam" id="PF14338">
    <property type="entry name" value="Mrr_N"/>
    <property type="match status" value="1"/>
</dbReference>
<dbReference type="GO" id="GO:0015666">
    <property type="term" value="F:restriction endodeoxyribonuclease activity"/>
    <property type="evidence" value="ECO:0007669"/>
    <property type="project" value="TreeGrafter"/>
</dbReference>
<dbReference type="GO" id="GO:0009307">
    <property type="term" value="P:DNA restriction-modification system"/>
    <property type="evidence" value="ECO:0007669"/>
    <property type="project" value="InterPro"/>
</dbReference>
<dbReference type="EMBL" id="MLJW01000592">
    <property type="protein sequence ID" value="OIQ84775.1"/>
    <property type="molecule type" value="Genomic_DNA"/>
</dbReference>
<feature type="domain" description="Restriction endonuclease type IV Mrr" evidence="2">
    <location>
        <begin position="163"/>
        <end position="284"/>
    </location>
</feature>
<accession>A0A1J5QY55</accession>
<dbReference type="AlphaFoldDB" id="A0A1J5QY55"/>
<dbReference type="PANTHER" id="PTHR30015:SF7">
    <property type="entry name" value="TYPE IV METHYL-DIRECTED RESTRICTION ENZYME ECOKMRR"/>
    <property type="match status" value="1"/>
</dbReference>
<dbReference type="SUPFAM" id="SSF52980">
    <property type="entry name" value="Restriction endonuclease-like"/>
    <property type="match status" value="1"/>
</dbReference>
<feature type="region of interest" description="Disordered" evidence="1">
    <location>
        <begin position="113"/>
        <end position="141"/>
    </location>
</feature>
<reference evidence="4" key="1">
    <citation type="submission" date="2016-10" db="EMBL/GenBank/DDBJ databases">
        <title>Sequence of Gallionella enrichment culture.</title>
        <authorList>
            <person name="Poehlein A."/>
            <person name="Muehling M."/>
            <person name="Daniel R."/>
        </authorList>
    </citation>
    <scope>NUCLEOTIDE SEQUENCE</scope>
</reference>
<evidence type="ECO:0000313" key="4">
    <source>
        <dbReference type="EMBL" id="OIQ84775.1"/>
    </source>
</evidence>
<dbReference type="Gene3D" id="3.40.1350.10">
    <property type="match status" value="1"/>
</dbReference>
<gene>
    <name evidence="4" type="primary">mrr_2</name>
    <name evidence="4" type="ORF">GALL_333900</name>
</gene>
<organism evidence="4">
    <name type="scientific">mine drainage metagenome</name>
    <dbReference type="NCBI Taxonomy" id="410659"/>
    <lineage>
        <taxon>unclassified sequences</taxon>
        <taxon>metagenomes</taxon>
        <taxon>ecological metagenomes</taxon>
    </lineage>
</organism>
<protein>
    <submittedName>
        <fullName evidence="4">Mrr restriction system protein</fullName>
    </submittedName>
</protein>
<dbReference type="InterPro" id="IPR052906">
    <property type="entry name" value="Type_IV_Methyl-Rstrct_Enzyme"/>
</dbReference>
<dbReference type="GO" id="GO:0003677">
    <property type="term" value="F:DNA binding"/>
    <property type="evidence" value="ECO:0007669"/>
    <property type="project" value="InterPro"/>
</dbReference>
<evidence type="ECO:0000256" key="1">
    <source>
        <dbReference type="SAM" id="MobiDB-lite"/>
    </source>
</evidence>
<comment type="caution">
    <text evidence="4">The sequence shown here is derived from an EMBL/GenBank/DDBJ whole genome shotgun (WGS) entry which is preliminary data.</text>
</comment>
<dbReference type="InterPro" id="IPR011856">
    <property type="entry name" value="tRNA_endonuc-like_dom_sf"/>
</dbReference>
<feature type="domain" description="Restriction system protein Mrr-like N-terminal" evidence="3">
    <location>
        <begin position="6"/>
        <end position="89"/>
    </location>
</feature>
<dbReference type="InterPro" id="IPR011335">
    <property type="entry name" value="Restrct_endonuc-II-like"/>
</dbReference>
<evidence type="ECO:0000259" key="2">
    <source>
        <dbReference type="Pfam" id="PF04471"/>
    </source>
</evidence>